<dbReference type="AlphaFoldDB" id="A0A1H5ZPE9"/>
<dbReference type="RefSeq" id="WP_093358630.1">
    <property type="nucleotide sequence ID" value="NZ_FNVB01000003.1"/>
</dbReference>
<dbReference type="PROSITE" id="PS00061">
    <property type="entry name" value="ADH_SHORT"/>
    <property type="match status" value="1"/>
</dbReference>
<dbReference type="InterPro" id="IPR020904">
    <property type="entry name" value="Sc_DH/Rdtase_CS"/>
</dbReference>
<keyword evidence="6" id="KW-1185">Reference proteome</keyword>
<gene>
    <name evidence="4" type="ORF">SAMN02982929_01910</name>
    <name evidence="5" type="ORF">SAMN05216506_12267</name>
</gene>
<dbReference type="EMBL" id="FNVB01000003">
    <property type="protein sequence ID" value="SEG37894.1"/>
    <property type="molecule type" value="Genomic_DNA"/>
</dbReference>
<dbReference type="GO" id="GO:0016491">
    <property type="term" value="F:oxidoreductase activity"/>
    <property type="evidence" value="ECO:0007669"/>
    <property type="project" value="UniProtKB-KW"/>
</dbReference>
<evidence type="ECO:0000313" key="6">
    <source>
        <dbReference type="Proteomes" id="UP000199690"/>
    </source>
</evidence>
<dbReference type="PRINTS" id="PR00080">
    <property type="entry name" value="SDRFAMILY"/>
</dbReference>
<accession>A0A1I2GXG0</accession>
<dbReference type="PANTHER" id="PTHR43669">
    <property type="entry name" value="5-KETO-D-GLUCONATE 5-REDUCTASE"/>
    <property type="match status" value="1"/>
</dbReference>
<dbReference type="SUPFAM" id="SSF51735">
    <property type="entry name" value="NAD(P)-binding Rossmann-fold domains"/>
    <property type="match status" value="1"/>
</dbReference>
<dbReference type="Gene3D" id="3.40.50.720">
    <property type="entry name" value="NAD(P)-binding Rossmann-like Domain"/>
    <property type="match status" value="1"/>
</dbReference>
<evidence type="ECO:0000313" key="7">
    <source>
        <dbReference type="Proteomes" id="UP000236729"/>
    </source>
</evidence>
<dbReference type="FunFam" id="3.40.50.720:FF:000084">
    <property type="entry name" value="Short-chain dehydrogenase reductase"/>
    <property type="match status" value="1"/>
</dbReference>
<dbReference type="EMBL" id="FOME01000022">
    <property type="protein sequence ID" value="SFF21938.1"/>
    <property type="molecule type" value="Genomic_DNA"/>
</dbReference>
<sequence>MSHPVFDISGRVALVTGSSKGIGNALARGLLEAGCTVVLNGREESRLAEAREELSGLTGATAHALAFDVTDPVAVADGIARAEELAGPIDVLVNNTGVQHRAPFTEFADADWYRLLDTNLSSAFLVGREVARRMVPRGSGKIINICSVQSELVRPGIAPYSATKGGLKQLTKGMCADLGPSGIQVNGLAPGYFETELTAALVADEEFSEWVRGRTPAGRWGRVSDLVGALLFLASPASDFVNGQLLHVDGGMTSVL</sequence>
<evidence type="ECO:0000256" key="3">
    <source>
        <dbReference type="RuleBase" id="RU000363"/>
    </source>
</evidence>
<evidence type="ECO:0000256" key="2">
    <source>
        <dbReference type="ARBA" id="ARBA00023002"/>
    </source>
</evidence>
<dbReference type="InterPro" id="IPR002347">
    <property type="entry name" value="SDR_fam"/>
</dbReference>
<reference evidence="6 7" key="2">
    <citation type="submission" date="2016-10" db="EMBL/GenBank/DDBJ databases">
        <authorList>
            <person name="Varghese N."/>
            <person name="Submissions S."/>
        </authorList>
    </citation>
    <scope>NUCLEOTIDE SEQUENCE [LARGE SCALE GENOMIC DNA]</scope>
    <source>
        <strain evidence="7">ATCC 20501</strain>
        <strain evidence="5 6">CGMCC 4.3529</strain>
    </source>
</reference>
<organism evidence="4 7">
    <name type="scientific">Saccharopolyspora kobensis</name>
    <dbReference type="NCBI Taxonomy" id="146035"/>
    <lineage>
        <taxon>Bacteria</taxon>
        <taxon>Bacillati</taxon>
        <taxon>Actinomycetota</taxon>
        <taxon>Actinomycetes</taxon>
        <taxon>Pseudonocardiales</taxon>
        <taxon>Pseudonocardiaceae</taxon>
        <taxon>Saccharopolyspora</taxon>
    </lineage>
</organism>
<dbReference type="InterPro" id="IPR036291">
    <property type="entry name" value="NAD(P)-bd_dom_sf"/>
</dbReference>
<proteinExistence type="inferred from homology"/>
<reference evidence="4" key="1">
    <citation type="submission" date="2016-10" db="EMBL/GenBank/DDBJ databases">
        <authorList>
            <person name="de Groot N.N."/>
        </authorList>
    </citation>
    <scope>NUCLEOTIDE SEQUENCE [LARGE SCALE GENOMIC DNA]</scope>
    <source>
        <strain evidence="4">ATCC 20501</strain>
    </source>
</reference>
<dbReference type="Proteomes" id="UP000236729">
    <property type="component" value="Unassembled WGS sequence"/>
</dbReference>
<keyword evidence="2" id="KW-0560">Oxidoreductase</keyword>
<protein>
    <submittedName>
        <fullName evidence="4">Gluconate 5-dehydrogenase</fullName>
    </submittedName>
</protein>
<dbReference type="Pfam" id="PF00106">
    <property type="entry name" value="adh_short"/>
    <property type="match status" value="1"/>
</dbReference>
<name>A0A1H5ZPE9_9PSEU</name>
<dbReference type="SMR" id="A0A1H5ZPE9"/>
<accession>A0A1H5ZPE9</accession>
<evidence type="ECO:0000313" key="5">
    <source>
        <dbReference type="EMBL" id="SFF21938.1"/>
    </source>
</evidence>
<dbReference type="PANTHER" id="PTHR43669:SF14">
    <property type="entry name" value="OXIDOREDUCTASE"/>
    <property type="match status" value="1"/>
</dbReference>
<dbReference type="Proteomes" id="UP000199690">
    <property type="component" value="Unassembled WGS sequence"/>
</dbReference>
<dbReference type="CDD" id="cd05347">
    <property type="entry name" value="Ga5DH-like_SDR_c"/>
    <property type="match status" value="1"/>
</dbReference>
<evidence type="ECO:0000313" key="4">
    <source>
        <dbReference type="EMBL" id="SEG37894.1"/>
    </source>
</evidence>
<comment type="similarity">
    <text evidence="1 3">Belongs to the short-chain dehydrogenases/reductases (SDR) family.</text>
</comment>
<dbReference type="PRINTS" id="PR00081">
    <property type="entry name" value="GDHRDH"/>
</dbReference>
<evidence type="ECO:0000256" key="1">
    <source>
        <dbReference type="ARBA" id="ARBA00006484"/>
    </source>
</evidence>